<dbReference type="Gene3D" id="1.10.287.130">
    <property type="match status" value="1"/>
</dbReference>
<dbReference type="SUPFAM" id="SSF47384">
    <property type="entry name" value="Homodimeric domain of signal transducing histidine kinase"/>
    <property type="match status" value="1"/>
</dbReference>
<dbReference type="InterPro" id="IPR001789">
    <property type="entry name" value="Sig_transdc_resp-reg_receiver"/>
</dbReference>
<evidence type="ECO:0000259" key="7">
    <source>
        <dbReference type="PROSITE" id="PS50110"/>
    </source>
</evidence>
<evidence type="ECO:0000256" key="2">
    <source>
        <dbReference type="ARBA" id="ARBA00012438"/>
    </source>
</evidence>
<accession>A0A545TVM1</accession>
<dbReference type="PROSITE" id="PS50109">
    <property type="entry name" value="HIS_KIN"/>
    <property type="match status" value="1"/>
</dbReference>
<dbReference type="PANTHER" id="PTHR45339:SF5">
    <property type="entry name" value="HISTIDINE KINASE"/>
    <property type="match status" value="1"/>
</dbReference>
<evidence type="ECO:0000256" key="5">
    <source>
        <dbReference type="SAM" id="Phobius"/>
    </source>
</evidence>
<evidence type="ECO:0000259" key="6">
    <source>
        <dbReference type="PROSITE" id="PS50109"/>
    </source>
</evidence>
<dbReference type="EC" id="2.7.13.3" evidence="2"/>
<comment type="caution">
    <text evidence="4">Lacks conserved residue(s) required for the propagation of feature annotation.</text>
</comment>
<keyword evidence="5" id="KW-0812">Transmembrane</keyword>
<dbReference type="SUPFAM" id="SSF52172">
    <property type="entry name" value="CheY-like"/>
    <property type="match status" value="2"/>
</dbReference>
<feature type="domain" description="Response regulatory" evidence="7">
    <location>
        <begin position="467"/>
        <end position="591"/>
    </location>
</feature>
<dbReference type="SMART" id="SM00387">
    <property type="entry name" value="HATPase_c"/>
    <property type="match status" value="1"/>
</dbReference>
<dbReference type="Proteomes" id="UP000319732">
    <property type="component" value="Unassembled WGS sequence"/>
</dbReference>
<keyword evidence="9" id="KW-1185">Reference proteome</keyword>
<feature type="domain" description="Histidine kinase" evidence="6">
    <location>
        <begin position="233"/>
        <end position="449"/>
    </location>
</feature>
<feature type="transmembrane region" description="Helical" evidence="5">
    <location>
        <begin position="58"/>
        <end position="76"/>
    </location>
</feature>
<evidence type="ECO:0000313" key="8">
    <source>
        <dbReference type="EMBL" id="TQV81265.1"/>
    </source>
</evidence>
<comment type="caution">
    <text evidence="8">The sequence shown here is derived from an EMBL/GenBank/DDBJ whole genome shotgun (WGS) entry which is preliminary data.</text>
</comment>
<evidence type="ECO:0000313" key="9">
    <source>
        <dbReference type="Proteomes" id="UP000319732"/>
    </source>
</evidence>
<dbReference type="SUPFAM" id="SSF55874">
    <property type="entry name" value="ATPase domain of HSP90 chaperone/DNA topoisomerase II/histidine kinase"/>
    <property type="match status" value="1"/>
</dbReference>
<dbReference type="PROSITE" id="PS50110">
    <property type="entry name" value="RESPONSE_REGULATORY"/>
    <property type="match status" value="2"/>
</dbReference>
<dbReference type="Gene3D" id="3.30.565.10">
    <property type="entry name" value="Histidine kinase-like ATPase, C-terminal domain"/>
    <property type="match status" value="1"/>
</dbReference>
<evidence type="ECO:0000256" key="1">
    <source>
        <dbReference type="ARBA" id="ARBA00000085"/>
    </source>
</evidence>
<dbReference type="SMART" id="SM00448">
    <property type="entry name" value="REC"/>
    <property type="match status" value="1"/>
</dbReference>
<dbReference type="OrthoDB" id="5711294at2"/>
<dbReference type="InterPro" id="IPR036097">
    <property type="entry name" value="HisK_dim/P_sf"/>
</dbReference>
<dbReference type="AlphaFoldDB" id="A0A545TVM1"/>
<feature type="domain" description="Response regulatory" evidence="7">
    <location>
        <begin position="615"/>
        <end position="735"/>
    </location>
</feature>
<dbReference type="EMBL" id="VHSG01000008">
    <property type="protein sequence ID" value="TQV81265.1"/>
    <property type="molecule type" value="Genomic_DNA"/>
</dbReference>
<sequence length="737" mass="81864">MLQLQLFVPQSKVQKDRKVMRDTDSRMAKYSRRGIVLNFLAFLLCLGAGSFLELAQELAMVLLLGLLLITLVRGYFLFRFDALYPRAPARWRNQYFIVSFIGAAWWSFILVSVTSVVGMRNETPLLWLYTVVFYSATANAFAPYRQFVTYYQFIGQVPAAVAALLLGTPEGYLYGAMMLVFYLMLYHQGRGVCDAFWDRLEANYTLKQKAESLEEEKRDTQATVELNNEFMTNLGHEFRTSLNDVIGALSLLEDSQLTPKQRDLLTLAEKASERQLHLVNNVMDFSRITARELVLDVSVFNLRRHIETIIAEVASEAHQQGVALNHIIDPALPMRARGDAERLGQMLSHLISNAVKFSERGEVTVEAGFKFSGADEGELSVTVSDEGQAIQIADEEEMFDAFATADTTNAGTGLGLAICKGLAECMGGSVGTRREEQGSSLWLKVRLQLAGEQPQVLVTNPKLKGRRILLVGTPAKIVDSTLQELESWGLAPEAVDSHETALRRLDAASDSEHPFDAVLIYNQLQRLDGLTLSNTLCRDTRLADLKQILVITALQSEDDDLRALLAAQPQVSTLTRPLFRQPLHDLLNQLLFDTAAADKAAASAGHNHSQGLGQTVLLVEDHRVNQMVAEGMLKKLGYGVKVANNGREALDLLAGAEVDLVLMDCQMPEMDGFVATQRIRNLEARGTEDRHIPIIAMTAHAAEGDETRCLAAGMDDYLPKPVRYDQLESRLKRWLGG</sequence>
<evidence type="ECO:0000256" key="4">
    <source>
        <dbReference type="PROSITE-ProRule" id="PRU00169"/>
    </source>
</evidence>
<reference evidence="8 9" key="1">
    <citation type="submission" date="2019-06" db="EMBL/GenBank/DDBJ databases">
        <title>Whole genome sequence for Cellvibrionaceae sp. R142.</title>
        <authorList>
            <person name="Wang G."/>
        </authorList>
    </citation>
    <scope>NUCLEOTIDE SEQUENCE [LARGE SCALE GENOMIC DNA]</scope>
    <source>
        <strain evidence="8 9">R142</strain>
    </source>
</reference>
<dbReference type="Pfam" id="PF00072">
    <property type="entry name" value="Response_reg"/>
    <property type="match status" value="1"/>
</dbReference>
<protein>
    <recommendedName>
        <fullName evidence="2">histidine kinase</fullName>
        <ecNumber evidence="2">2.7.13.3</ecNumber>
    </recommendedName>
</protein>
<dbReference type="InterPro" id="IPR003594">
    <property type="entry name" value="HATPase_dom"/>
</dbReference>
<dbReference type="InterPro" id="IPR036890">
    <property type="entry name" value="HATPase_C_sf"/>
</dbReference>
<feature type="transmembrane region" description="Helical" evidence="5">
    <location>
        <begin position="125"/>
        <end position="142"/>
    </location>
</feature>
<dbReference type="InterPro" id="IPR003661">
    <property type="entry name" value="HisK_dim/P_dom"/>
</dbReference>
<dbReference type="InterPro" id="IPR011006">
    <property type="entry name" value="CheY-like_superfamily"/>
</dbReference>
<dbReference type="InterPro" id="IPR004358">
    <property type="entry name" value="Sig_transdc_His_kin-like_C"/>
</dbReference>
<dbReference type="PRINTS" id="PR00344">
    <property type="entry name" value="BCTRLSENSOR"/>
</dbReference>
<evidence type="ECO:0000256" key="3">
    <source>
        <dbReference type="ARBA" id="ARBA00022553"/>
    </source>
</evidence>
<organism evidence="8 9">
    <name type="scientific">Exilibacterium tricleocarpae</name>
    <dbReference type="NCBI Taxonomy" id="2591008"/>
    <lineage>
        <taxon>Bacteria</taxon>
        <taxon>Pseudomonadati</taxon>
        <taxon>Pseudomonadota</taxon>
        <taxon>Gammaproteobacteria</taxon>
        <taxon>Cellvibrionales</taxon>
        <taxon>Cellvibrionaceae</taxon>
        <taxon>Exilibacterium</taxon>
    </lineage>
</organism>
<feature type="transmembrane region" description="Helical" evidence="5">
    <location>
        <begin position="96"/>
        <end position="119"/>
    </location>
</feature>
<proteinExistence type="predicted"/>
<dbReference type="CDD" id="cd00082">
    <property type="entry name" value="HisKA"/>
    <property type="match status" value="1"/>
</dbReference>
<gene>
    <name evidence="8" type="ORF">FKG94_09205</name>
</gene>
<dbReference type="InterPro" id="IPR005467">
    <property type="entry name" value="His_kinase_dom"/>
</dbReference>
<feature type="modified residue" description="4-aspartylphosphate" evidence="4">
    <location>
        <position position="664"/>
    </location>
</feature>
<dbReference type="Pfam" id="PF00512">
    <property type="entry name" value="HisKA"/>
    <property type="match status" value="1"/>
</dbReference>
<dbReference type="RefSeq" id="WP_142903926.1">
    <property type="nucleotide sequence ID" value="NZ_ML660091.1"/>
</dbReference>
<dbReference type="PANTHER" id="PTHR45339">
    <property type="entry name" value="HYBRID SIGNAL TRANSDUCTION HISTIDINE KINASE J"/>
    <property type="match status" value="1"/>
</dbReference>
<dbReference type="Gene3D" id="3.40.50.2300">
    <property type="match status" value="2"/>
</dbReference>
<name>A0A545TVM1_9GAMM</name>
<keyword evidence="5" id="KW-0472">Membrane</keyword>
<feature type="transmembrane region" description="Helical" evidence="5">
    <location>
        <begin position="35"/>
        <end position="52"/>
    </location>
</feature>
<comment type="catalytic activity">
    <reaction evidence="1">
        <text>ATP + protein L-histidine = ADP + protein N-phospho-L-histidine.</text>
        <dbReference type="EC" id="2.7.13.3"/>
    </reaction>
</comment>
<keyword evidence="3 4" id="KW-0597">Phosphoprotein</keyword>
<feature type="transmembrane region" description="Helical" evidence="5">
    <location>
        <begin position="172"/>
        <end position="189"/>
    </location>
</feature>
<dbReference type="CDD" id="cd17546">
    <property type="entry name" value="REC_hyHK_CKI1_RcsC-like"/>
    <property type="match status" value="1"/>
</dbReference>
<dbReference type="Pfam" id="PF02518">
    <property type="entry name" value="HATPase_c"/>
    <property type="match status" value="1"/>
</dbReference>
<dbReference type="GO" id="GO:0000155">
    <property type="term" value="F:phosphorelay sensor kinase activity"/>
    <property type="evidence" value="ECO:0007669"/>
    <property type="project" value="InterPro"/>
</dbReference>
<dbReference type="SMART" id="SM00388">
    <property type="entry name" value="HisKA"/>
    <property type="match status" value="1"/>
</dbReference>
<keyword evidence="5" id="KW-1133">Transmembrane helix</keyword>